<organism evidence="8 9">
    <name type="scientific">Plasmodium yoelii 17X</name>
    <dbReference type="NCBI Taxonomy" id="1323249"/>
    <lineage>
        <taxon>Eukaryota</taxon>
        <taxon>Sar</taxon>
        <taxon>Alveolata</taxon>
        <taxon>Apicomplexa</taxon>
        <taxon>Aconoidasida</taxon>
        <taxon>Haemosporida</taxon>
        <taxon>Plasmodiidae</taxon>
        <taxon>Plasmodium</taxon>
        <taxon>Plasmodium (Vinckeia)</taxon>
    </lineage>
</organism>
<feature type="signal peptide" evidence="6">
    <location>
        <begin position="1"/>
        <end position="25"/>
    </location>
</feature>
<dbReference type="PANTHER" id="PTHR45742:SF8">
    <property type="entry name" value="FLOCCULATION PROTEIN FLO11"/>
    <property type="match status" value="1"/>
</dbReference>
<dbReference type="GO" id="GO:0005579">
    <property type="term" value="C:membrane attack complex"/>
    <property type="evidence" value="ECO:0007669"/>
    <property type="project" value="TreeGrafter"/>
</dbReference>
<dbReference type="PROSITE" id="PS51412">
    <property type="entry name" value="MACPF_2"/>
    <property type="match status" value="1"/>
</dbReference>
<feature type="region of interest" description="Disordered" evidence="5">
    <location>
        <begin position="172"/>
        <end position="209"/>
    </location>
</feature>
<proteinExistence type="predicted"/>
<dbReference type="InterPro" id="IPR020864">
    <property type="entry name" value="MACPF"/>
</dbReference>
<dbReference type="GO" id="GO:0005576">
    <property type="term" value="C:extracellular region"/>
    <property type="evidence" value="ECO:0007669"/>
    <property type="project" value="UniProtKB-SubCell"/>
</dbReference>
<evidence type="ECO:0000259" key="7">
    <source>
        <dbReference type="PROSITE" id="PS51412"/>
    </source>
</evidence>
<feature type="compositionally biased region" description="Acidic residues" evidence="5">
    <location>
        <begin position="93"/>
        <end position="119"/>
    </location>
</feature>
<feature type="region of interest" description="Disordered" evidence="5">
    <location>
        <begin position="93"/>
        <end position="159"/>
    </location>
</feature>
<dbReference type="PANTHER" id="PTHR45742">
    <property type="entry name" value="COMPLEMENT COMPONENT C6"/>
    <property type="match status" value="1"/>
</dbReference>
<dbReference type="GO" id="GO:0006956">
    <property type="term" value="P:complement activation"/>
    <property type="evidence" value="ECO:0007669"/>
    <property type="project" value="TreeGrafter"/>
</dbReference>
<feature type="compositionally biased region" description="Basic and acidic residues" evidence="5">
    <location>
        <begin position="132"/>
        <end position="159"/>
    </location>
</feature>
<evidence type="ECO:0000256" key="4">
    <source>
        <dbReference type="ARBA" id="ARBA00023157"/>
    </source>
</evidence>
<comment type="subcellular location">
    <subcellularLocation>
        <location evidence="1">Secreted</location>
    </subcellularLocation>
</comment>
<dbReference type="Pfam" id="PF01823">
    <property type="entry name" value="MACPF"/>
    <property type="match status" value="1"/>
</dbReference>
<keyword evidence="4" id="KW-1015">Disulfide bond</keyword>
<evidence type="ECO:0000313" key="9">
    <source>
        <dbReference type="Proteomes" id="UP000018538"/>
    </source>
</evidence>
<protein>
    <recommendedName>
        <fullName evidence="7">MACPF domain-containing protein</fullName>
    </recommendedName>
</protein>
<keyword evidence="6" id="KW-0732">Signal</keyword>
<reference evidence="8 9" key="1">
    <citation type="submission" date="2013-11" db="EMBL/GenBank/DDBJ databases">
        <title>The Genome Sequence of Plasmodium yoelii 17X.</title>
        <authorList>
            <consortium name="The Broad Institute Genomics Platform"/>
            <consortium name="The Broad Institute Genome Sequencing Center for Infectious Disease"/>
            <person name="Neafsey D."/>
            <person name="Adams J."/>
            <person name="Walker B."/>
            <person name="Young S.K."/>
            <person name="Zeng Q."/>
            <person name="Gargeya S."/>
            <person name="Fitzgerald M."/>
            <person name="Haas B."/>
            <person name="Abouelleil A."/>
            <person name="Alvarado L."/>
            <person name="Chapman S.B."/>
            <person name="Gainer-Dewar J."/>
            <person name="Goldberg J."/>
            <person name="Griggs A."/>
            <person name="Gujja S."/>
            <person name="Hansen M."/>
            <person name="Howarth C."/>
            <person name="Imamovic A."/>
            <person name="Ireland A."/>
            <person name="Larimer J."/>
            <person name="McCowan C."/>
            <person name="Murphy C."/>
            <person name="Pearson M."/>
            <person name="Poon T.W."/>
            <person name="Priest M."/>
            <person name="Roberts A."/>
            <person name="Saif S."/>
            <person name="Shea T."/>
            <person name="Sykes S."/>
            <person name="Wortman J."/>
            <person name="Nusbaum C."/>
            <person name="Birren B."/>
        </authorList>
    </citation>
    <scope>NUCLEOTIDE SEQUENCE [LARGE SCALE GENOMIC DNA]</scope>
    <source>
        <strain evidence="8 9">17X</strain>
    </source>
</reference>
<dbReference type="SMART" id="SM00457">
    <property type="entry name" value="MACPF"/>
    <property type="match status" value="1"/>
</dbReference>
<evidence type="ECO:0000313" key="8">
    <source>
        <dbReference type="EMBL" id="ETB59850.1"/>
    </source>
</evidence>
<feature type="compositionally biased region" description="Basic and acidic residues" evidence="5">
    <location>
        <begin position="199"/>
        <end position="209"/>
    </location>
</feature>
<evidence type="ECO:0000256" key="2">
    <source>
        <dbReference type="ARBA" id="ARBA00022525"/>
    </source>
</evidence>
<dbReference type="AlphaFoldDB" id="V7PLK6"/>
<sequence length="818" mass="91893">MKMRNIKKSLPVLFILLCIYQQSFINSLRISVRNNKNHRDGNNENKFNKNMELGTMEKPINILCNDISCNPGNNISFVNQKKKEIYNDDDLYDMLDDDASTSAGDDEDEDDEDDYDDYTDDKNTEIKDEEQNEHIDKTDQKKDKKGTFSIKKQEEEINENKNRTEKFFKKYKFNDADNEGGDDESETDDENLDNSTQNSHEENKNPESVIDKHMAVFPGLYFVGIGYDILFGNPLGETDSLSDPGYRAQIYLLNWEFSNHGIANDLHTLQPINAWIRKENACSRVESINECSSVSEYTKNLSVDVSVSGSYMGFGSFSASTGYKKFINEISKRTSKTYFIKSNCIKYTIGLPPYVPWEQTTAYMNAVDILPREFSGLDEDSECTPDVYEQKKMTKECKNVQLWIQFFKTYGTHIIVEAQLGGKITKIINVSNTSVNQMKKDGVSVKAQIQAQFGFASVGGSTSVNSDNSSKNDNSSYDMSEKLVVIGGNPIKDVTKEENLYEWSKTVSSNPMPIHIKLLPIYKSFDSEELKESYEKALLYYTRLYGSSPHGTIQKDENDIIKILTASTTITKIGAPPITAECPHNQVVLFGYVLKQNFWDNTSRLKGYDIEICESGLNSCTSKQGSTNKYDVSYLYIECGTQAMPFSDQVITSTNATYNTIKCPNDYTIIFGFGFSSSSGKGVSAMHSHITSCRPGMKSCSLNMGNSNDKNYMYLVCVDATIWSGINELTTVAKDDFHGAVNRSKQFNDGQLVLNCQENGTILTGFAGETHTSSPYVKSPFSKCLKNLKSCSVHGSGQSIGYTNYKSLFAIILCKNSE</sequence>
<keyword evidence="3" id="KW-0204">Cytolysis</keyword>
<dbReference type="EMBL" id="KI635766">
    <property type="protein sequence ID" value="ETB59850.1"/>
    <property type="molecule type" value="Genomic_DNA"/>
</dbReference>
<dbReference type="GO" id="GO:0031640">
    <property type="term" value="P:killing of cells of another organism"/>
    <property type="evidence" value="ECO:0007669"/>
    <property type="project" value="UniProtKB-KW"/>
</dbReference>
<feature type="domain" description="MACPF" evidence="7">
    <location>
        <begin position="206"/>
        <end position="556"/>
    </location>
</feature>
<evidence type="ECO:0000256" key="5">
    <source>
        <dbReference type="SAM" id="MobiDB-lite"/>
    </source>
</evidence>
<feature type="chain" id="PRO_5004765396" description="MACPF domain-containing protein" evidence="6">
    <location>
        <begin position="26"/>
        <end position="818"/>
    </location>
</feature>
<dbReference type="OrthoDB" id="1366754at2759"/>
<feature type="compositionally biased region" description="Acidic residues" evidence="5">
    <location>
        <begin position="176"/>
        <end position="192"/>
    </location>
</feature>
<evidence type="ECO:0000256" key="6">
    <source>
        <dbReference type="SAM" id="SignalP"/>
    </source>
</evidence>
<evidence type="ECO:0000256" key="3">
    <source>
        <dbReference type="ARBA" id="ARBA00022852"/>
    </source>
</evidence>
<accession>V7PLK6</accession>
<gene>
    <name evidence="8" type="ORF">YYC_03227</name>
</gene>
<evidence type="ECO:0000256" key="1">
    <source>
        <dbReference type="ARBA" id="ARBA00004613"/>
    </source>
</evidence>
<keyword evidence="2" id="KW-0964">Secreted</keyword>
<keyword evidence="9" id="KW-1185">Reference proteome</keyword>
<dbReference type="Proteomes" id="UP000018538">
    <property type="component" value="Unassembled WGS sequence"/>
</dbReference>
<name>V7PLK6_PLAYE</name>